<dbReference type="Pfam" id="PF19263">
    <property type="entry name" value="DUF5906"/>
    <property type="match status" value="1"/>
</dbReference>
<keyword evidence="1" id="KW-0547">Nucleotide-binding</keyword>
<feature type="domain" description="SF3 helicase" evidence="5">
    <location>
        <begin position="193"/>
        <end position="352"/>
    </location>
</feature>
<evidence type="ECO:0000256" key="2">
    <source>
        <dbReference type="ARBA" id="ARBA00022801"/>
    </source>
</evidence>
<name>A0A410V6X6_9BRAD</name>
<evidence type="ECO:0000256" key="3">
    <source>
        <dbReference type="ARBA" id="ARBA00022840"/>
    </source>
</evidence>
<evidence type="ECO:0000256" key="4">
    <source>
        <dbReference type="SAM" id="MobiDB-lite"/>
    </source>
</evidence>
<organism evidence="6 9">
    <name type="scientific">Bradyrhizobium guangdongense</name>
    <dbReference type="NCBI Taxonomy" id="1325090"/>
    <lineage>
        <taxon>Bacteria</taxon>
        <taxon>Pseudomonadati</taxon>
        <taxon>Pseudomonadota</taxon>
        <taxon>Alphaproteobacteria</taxon>
        <taxon>Hyphomicrobiales</taxon>
        <taxon>Nitrobacteraceae</taxon>
        <taxon>Bradyrhizobium</taxon>
    </lineage>
</organism>
<dbReference type="InterPro" id="IPR051620">
    <property type="entry name" value="ORF904-like_C"/>
</dbReference>
<feature type="region of interest" description="Disordered" evidence="4">
    <location>
        <begin position="20"/>
        <end position="40"/>
    </location>
</feature>
<reference evidence="6" key="1">
    <citation type="journal article" date="2014" name="Int. J. Syst. Evol. Microbiol.">
        <title>Complete genome sequence of Corynebacterium casei LMG S-19264T (=DSM 44701T), isolated from a smear-ripened cheese.</title>
        <authorList>
            <consortium name="US DOE Joint Genome Institute (JGI-PGF)"/>
            <person name="Walter F."/>
            <person name="Albersmeier A."/>
            <person name="Kalinowski J."/>
            <person name="Ruckert C."/>
        </authorList>
    </citation>
    <scope>NUCLEOTIDE SEQUENCE</scope>
    <source>
        <strain evidence="6">CGMCC 1.15034</strain>
    </source>
</reference>
<proteinExistence type="predicted"/>
<accession>A0A410V6X6</accession>
<evidence type="ECO:0000313" key="8">
    <source>
        <dbReference type="Proteomes" id="UP000593880"/>
    </source>
</evidence>
<dbReference type="GO" id="GO:0005524">
    <property type="term" value="F:ATP binding"/>
    <property type="evidence" value="ECO:0007669"/>
    <property type="project" value="UniProtKB-KW"/>
</dbReference>
<evidence type="ECO:0000313" key="6">
    <source>
        <dbReference type="EMBL" id="GGI23779.1"/>
    </source>
</evidence>
<dbReference type="Proteomes" id="UP000625079">
    <property type="component" value="Unassembled WGS sequence"/>
</dbReference>
<dbReference type="PROSITE" id="PS51206">
    <property type="entry name" value="SF3_HELICASE_1"/>
    <property type="match status" value="1"/>
</dbReference>
<dbReference type="InterPro" id="IPR027417">
    <property type="entry name" value="P-loop_NTPase"/>
</dbReference>
<keyword evidence="8" id="KW-1185">Reference proteome</keyword>
<dbReference type="Proteomes" id="UP000593880">
    <property type="component" value="Chromosome"/>
</dbReference>
<dbReference type="RefSeq" id="WP_128966103.1">
    <property type="nucleotide sequence ID" value="NZ_BMHC01000004.1"/>
</dbReference>
<dbReference type="GO" id="GO:0016787">
    <property type="term" value="F:hydrolase activity"/>
    <property type="evidence" value="ECO:0007669"/>
    <property type="project" value="UniProtKB-KW"/>
</dbReference>
<sequence>MIAPATKAIAFEAFADLGLGGPQQQRESHVVDRDDNAPRPPAFTDEAIALRFAEQHRNDLRYVATWGRWMIWDGRKWGADETLAGFDYARMICRAAAAECNKPKVAANLASAKTVAAVERLAKADRAIAATATQWDADNWLLNTPDCVIDLRTGARRAHCADDYLTSITSVSPGGSCPLFQRFLTRVTDGDAELQAFLKRVAGYALTGSTSAQALFFCYGTGGNGKGVFINAVSGILNDYHKTSPIETFTASSFAQHPTELAGLRGARLVTANETEENRRWAEARIKALTGGDRISARFMRQDFFEFTPQFKLLIAGNHKPGLRSVDEAMRRRFHLIPFTVTIPKEERDPDLTDKIRAEWPGILSWMIEGCLEWQRIGLAPPAAVTKATAEYLSSEDIVGSWIDDRCKREPNAWTSSAALYSDWKAWADASSEQAGSTKTFTQKLVDRGFVPHRLNSGRGFYGLRLLSDMPETTGDYGK</sequence>
<dbReference type="InterPro" id="IPR045455">
    <property type="entry name" value="NrS-1_pol-like_helicase"/>
</dbReference>
<evidence type="ECO:0000259" key="5">
    <source>
        <dbReference type="PROSITE" id="PS51206"/>
    </source>
</evidence>
<feature type="compositionally biased region" description="Basic and acidic residues" evidence="4">
    <location>
        <begin position="26"/>
        <end position="37"/>
    </location>
</feature>
<keyword evidence="2" id="KW-0378">Hydrolase</keyword>
<dbReference type="OrthoDB" id="9763644at2"/>
<reference evidence="6" key="3">
    <citation type="submission" date="2022-12" db="EMBL/GenBank/DDBJ databases">
        <authorList>
            <person name="Sun Q."/>
            <person name="Zhou Y."/>
        </authorList>
    </citation>
    <scope>NUCLEOTIDE SEQUENCE</scope>
    <source>
        <strain evidence="6">CGMCC 1.15034</strain>
    </source>
</reference>
<dbReference type="NCBIfam" id="TIGR01613">
    <property type="entry name" value="primase_Cterm"/>
    <property type="match status" value="1"/>
</dbReference>
<dbReference type="PANTHER" id="PTHR35372">
    <property type="entry name" value="ATP BINDING PROTEIN-RELATED"/>
    <property type="match status" value="1"/>
</dbReference>
<dbReference type="EMBL" id="CP030057">
    <property type="protein sequence ID" value="QOZ60498.1"/>
    <property type="molecule type" value="Genomic_DNA"/>
</dbReference>
<reference evidence="7 8" key="2">
    <citation type="submission" date="2018-06" db="EMBL/GenBank/DDBJ databases">
        <title>Comparative genomics of rhizobia nodulating Arachis hypogaea in China.</title>
        <authorList>
            <person name="Li Y."/>
        </authorList>
    </citation>
    <scope>NUCLEOTIDE SEQUENCE [LARGE SCALE GENOMIC DNA]</scope>
    <source>
        <strain evidence="7 8">CCBAU 51658</strain>
    </source>
</reference>
<dbReference type="SMART" id="SM00885">
    <property type="entry name" value="D5_N"/>
    <property type="match status" value="1"/>
</dbReference>
<dbReference type="SUPFAM" id="SSF52540">
    <property type="entry name" value="P-loop containing nucleoside triphosphate hydrolases"/>
    <property type="match status" value="1"/>
</dbReference>
<dbReference type="Gene3D" id="3.40.50.300">
    <property type="entry name" value="P-loop containing nucleotide triphosphate hydrolases"/>
    <property type="match status" value="1"/>
</dbReference>
<evidence type="ECO:0000256" key="1">
    <source>
        <dbReference type="ARBA" id="ARBA00022741"/>
    </source>
</evidence>
<dbReference type="EMBL" id="BMHC01000004">
    <property type="protein sequence ID" value="GGI23779.1"/>
    <property type="molecule type" value="Genomic_DNA"/>
</dbReference>
<dbReference type="PANTHER" id="PTHR35372:SF2">
    <property type="entry name" value="SF3 HELICASE DOMAIN-CONTAINING PROTEIN"/>
    <property type="match status" value="1"/>
</dbReference>
<evidence type="ECO:0000313" key="7">
    <source>
        <dbReference type="EMBL" id="QOZ60498.1"/>
    </source>
</evidence>
<dbReference type="Pfam" id="PF08706">
    <property type="entry name" value="D5_N"/>
    <property type="match status" value="1"/>
</dbReference>
<gene>
    <name evidence="6" type="ORF">GCM10010987_26090</name>
    <name evidence="7" type="ORF">XH86_18560</name>
</gene>
<dbReference type="InterPro" id="IPR006500">
    <property type="entry name" value="Helicase_put_C_phage/plasmid"/>
</dbReference>
<dbReference type="InterPro" id="IPR014818">
    <property type="entry name" value="Phage/plasmid_primase_P4_C"/>
</dbReference>
<keyword evidence="3" id="KW-0067">ATP-binding</keyword>
<evidence type="ECO:0000313" key="9">
    <source>
        <dbReference type="Proteomes" id="UP000625079"/>
    </source>
</evidence>
<dbReference type="AlphaFoldDB" id="A0A410V6X6"/>
<dbReference type="InterPro" id="IPR014015">
    <property type="entry name" value="Helicase_SF3_DNA-vir"/>
</dbReference>
<protein>
    <submittedName>
        <fullName evidence="6">Phage/plasmid primase P4</fullName>
    </submittedName>
</protein>